<keyword evidence="2" id="KW-1185">Reference proteome</keyword>
<organism evidence="1 2">
    <name type="scientific">Seonamhaeicola maritimus</name>
    <dbReference type="NCBI Taxonomy" id="2591822"/>
    <lineage>
        <taxon>Bacteria</taxon>
        <taxon>Pseudomonadati</taxon>
        <taxon>Bacteroidota</taxon>
        <taxon>Flavobacteriia</taxon>
        <taxon>Flavobacteriales</taxon>
        <taxon>Flavobacteriaceae</taxon>
    </lineage>
</organism>
<dbReference type="AlphaFoldDB" id="A0A5C7GLM6"/>
<sequence length="212" mass="23501">METCSFLSKSFGLLIIVLLFGCSPKIGNSGFLNTYDNLRETDANNSMLSYISPNFEKGKYKKFIIDDIVVKFSEKAKGNKIDQEKLNELTSFFKAEIIKALSVDYNIVNKPSDDVAQIQIAITEIVPGKLFSNILPVSVAVNSATGRGKGGASLEMKVVDSQTKALLGQAIDNRKNRGYIESFSKFGNARSVMTYWSKLLKDRIDLFKNTGQ</sequence>
<evidence type="ECO:0000313" key="2">
    <source>
        <dbReference type="Proteomes" id="UP000321080"/>
    </source>
</evidence>
<gene>
    <name evidence="1" type="ORF">FUA22_05005</name>
</gene>
<dbReference type="RefSeq" id="WP_147766773.1">
    <property type="nucleotide sequence ID" value="NZ_VRKQ01000008.1"/>
</dbReference>
<dbReference type="InterPro" id="IPR021747">
    <property type="entry name" value="DUF3313"/>
</dbReference>
<name>A0A5C7GLM6_9FLAO</name>
<proteinExistence type="predicted"/>
<accession>A0A5C7GLM6</accession>
<comment type="caution">
    <text evidence="1">The sequence shown here is derived from an EMBL/GenBank/DDBJ whole genome shotgun (WGS) entry which is preliminary data.</text>
</comment>
<dbReference type="OrthoDB" id="6192874at2"/>
<dbReference type="Pfam" id="PF11769">
    <property type="entry name" value="DUF3313"/>
    <property type="match status" value="1"/>
</dbReference>
<dbReference type="Proteomes" id="UP000321080">
    <property type="component" value="Unassembled WGS sequence"/>
</dbReference>
<dbReference type="EMBL" id="VRKQ01000008">
    <property type="protein sequence ID" value="TXG39238.1"/>
    <property type="molecule type" value="Genomic_DNA"/>
</dbReference>
<protein>
    <submittedName>
        <fullName evidence="1">DUF3313 domain-containing protein</fullName>
    </submittedName>
</protein>
<evidence type="ECO:0000313" key="1">
    <source>
        <dbReference type="EMBL" id="TXG39238.1"/>
    </source>
</evidence>
<reference evidence="1 2" key="1">
    <citation type="submission" date="2019-08" db="EMBL/GenBank/DDBJ databases">
        <title>Seonamhaeicola sediminis sp. nov., isolated from marine sediment.</title>
        <authorList>
            <person name="Cao W.R."/>
        </authorList>
    </citation>
    <scope>NUCLEOTIDE SEQUENCE [LARGE SCALE GENOMIC DNA]</scope>
    <source>
        <strain evidence="1 2">1505</strain>
    </source>
</reference>